<protein>
    <submittedName>
        <fullName evidence="4">CHUP1, chloroplastic</fullName>
    </submittedName>
</protein>
<evidence type="ECO:0000313" key="4">
    <source>
        <dbReference type="EMBL" id="CAA3016720.1"/>
    </source>
</evidence>
<dbReference type="GO" id="GO:0072699">
    <property type="term" value="P:protein localization to cortical microtubule cytoskeleton"/>
    <property type="evidence" value="ECO:0007669"/>
    <property type="project" value="TreeGrafter"/>
</dbReference>
<dbReference type="GO" id="GO:0055028">
    <property type="term" value="C:cortical microtubule"/>
    <property type="evidence" value="ECO:0007669"/>
    <property type="project" value="TreeGrafter"/>
</dbReference>
<proteinExistence type="predicted"/>
<dbReference type="Gramene" id="OE9A107184T3">
    <property type="protein sequence ID" value="OE9A107184C3"/>
    <property type="gene ID" value="OE9A107184"/>
</dbReference>
<evidence type="ECO:0000256" key="3">
    <source>
        <dbReference type="SAM" id="MobiDB-lite"/>
    </source>
</evidence>
<reference evidence="4 5" key="1">
    <citation type="submission" date="2019-12" db="EMBL/GenBank/DDBJ databases">
        <authorList>
            <person name="Alioto T."/>
            <person name="Alioto T."/>
            <person name="Gomez Garrido J."/>
        </authorList>
    </citation>
    <scope>NUCLEOTIDE SEQUENCE [LARGE SCALE GENOMIC DNA]</scope>
</reference>
<dbReference type="PANTHER" id="PTHR31342">
    <property type="entry name" value="PROTEIN CHUP1, CHLOROPLASTIC"/>
    <property type="match status" value="1"/>
</dbReference>
<evidence type="ECO:0000313" key="5">
    <source>
        <dbReference type="Proteomes" id="UP000594638"/>
    </source>
</evidence>
<gene>
    <name evidence="4" type="ORF">OLEA9_A107184</name>
</gene>
<feature type="compositionally biased region" description="Pro residues" evidence="3">
    <location>
        <begin position="305"/>
        <end position="331"/>
    </location>
</feature>
<dbReference type="PANTHER" id="PTHR31342:SF18">
    <property type="entry name" value="OS01G0651932 PROTEIN"/>
    <property type="match status" value="1"/>
</dbReference>
<dbReference type="EMBL" id="CACTIH010007640">
    <property type="protein sequence ID" value="CAA3016720.1"/>
    <property type="molecule type" value="Genomic_DNA"/>
</dbReference>
<feature type="compositionally biased region" description="Pro residues" evidence="3">
    <location>
        <begin position="339"/>
        <end position="350"/>
    </location>
</feature>
<feature type="region of interest" description="Disordered" evidence="3">
    <location>
        <begin position="252"/>
        <end position="356"/>
    </location>
</feature>
<name>A0A8S0UD61_OLEEU</name>
<dbReference type="Proteomes" id="UP000594638">
    <property type="component" value="Unassembled WGS sequence"/>
</dbReference>
<feature type="compositionally biased region" description="Low complexity" evidence="3">
    <location>
        <begin position="13"/>
        <end position="25"/>
    </location>
</feature>
<feature type="region of interest" description="Disordered" evidence="3">
    <location>
        <begin position="1"/>
        <end position="44"/>
    </location>
</feature>
<dbReference type="InterPro" id="IPR040265">
    <property type="entry name" value="CHUP1/IPGA1-like"/>
</dbReference>
<feature type="compositionally biased region" description="Polar residues" evidence="3">
    <location>
        <begin position="34"/>
        <end position="44"/>
    </location>
</feature>
<accession>A0A8S0UD61</accession>
<organism evidence="4 5">
    <name type="scientific">Olea europaea subsp. europaea</name>
    <dbReference type="NCBI Taxonomy" id="158383"/>
    <lineage>
        <taxon>Eukaryota</taxon>
        <taxon>Viridiplantae</taxon>
        <taxon>Streptophyta</taxon>
        <taxon>Embryophyta</taxon>
        <taxon>Tracheophyta</taxon>
        <taxon>Spermatophyta</taxon>
        <taxon>Magnoliopsida</taxon>
        <taxon>eudicotyledons</taxon>
        <taxon>Gunneridae</taxon>
        <taxon>Pentapetalae</taxon>
        <taxon>asterids</taxon>
        <taxon>lamiids</taxon>
        <taxon>Lamiales</taxon>
        <taxon>Oleaceae</taxon>
        <taxon>Oleeae</taxon>
        <taxon>Olea</taxon>
    </lineage>
</organism>
<sequence>MVAGKVKEVMGFQKSSSNQKQKPQISPKPPPSSMLTSGNHKGNGTVFSRSFGVYLPRASAQVQPRPPDISELLRLVEELRDRESRFKTELLEHKLLRESVAIVPVLENEILNKESEIERSRKKIECLEAENERLREDVEVLHNELYRQNQKYEEKIKAMQAELSDIKKAVAETQQEHDEASSSTQKLVDVSSNYISSITNKTLRKSATHNYTVPSLESSITFKKEDIVGSVESNERPIKSWCSSEEIADNSDGIMGFRSRAPRIPKPPPKPSAFLLSSISSSSSSSSVVSSGSEDRALAEISNIPHPPPPPPPPPPVKVVAPPPPHPPPPQSKMAPRAVAPPPPPPPPPKGSKTVPAKVRRIPEVVEFYHSLMRRDSNPRRDTTADAPAAGATAKDMIGEIENRSAHLLAIKTDVETQGDFIRFLIKEVEGAAFTDIEDVVPFVKWLDDELSHLVDERAVLKHFNWPEQKADALREAAFGYSDLKKLEFEASSFRDDPRQPCAPAFKKMQALFEKLEHGVYNLCRIRESATKRYKVLQIPVDWMLDTGYVTQIKLASVKLAKKYMKRVSAELEIVGGGPEEEELIIQGVKFAFRVHQFAGGFDVETMRAFQELRDKARSCNVQCQNQQQKIIFRSSTAC</sequence>
<keyword evidence="5" id="KW-1185">Reference proteome</keyword>
<keyword evidence="1 2" id="KW-0175">Coiled coil</keyword>
<feature type="compositionally biased region" description="Low complexity" evidence="3">
    <location>
        <begin position="277"/>
        <end position="292"/>
    </location>
</feature>
<dbReference type="AlphaFoldDB" id="A0A8S0UD61"/>
<feature type="coiled-coil region" evidence="2">
    <location>
        <begin position="69"/>
        <end position="176"/>
    </location>
</feature>
<evidence type="ECO:0000256" key="1">
    <source>
        <dbReference type="ARBA" id="ARBA00023054"/>
    </source>
</evidence>
<comment type="caution">
    <text evidence="4">The sequence shown here is derived from an EMBL/GenBank/DDBJ whole genome shotgun (WGS) entry which is preliminary data.</text>
</comment>
<dbReference type="OrthoDB" id="1922539at2759"/>
<evidence type="ECO:0000256" key="2">
    <source>
        <dbReference type="SAM" id="Coils"/>
    </source>
</evidence>